<dbReference type="STRING" id="1121420.SAMN02746098_05225"/>
<feature type="compositionally biased region" description="Basic and acidic residues" evidence="1">
    <location>
        <begin position="56"/>
        <end position="69"/>
    </location>
</feature>
<evidence type="ECO:0000313" key="2">
    <source>
        <dbReference type="EMBL" id="SHJ13516.1"/>
    </source>
</evidence>
<accession>A0A1M6GU68</accession>
<keyword evidence="3" id="KW-1185">Reference proteome</keyword>
<sequence>MDKDKKNSITEEGEAMATPLSKKKETIKEKLDRISSKASVLTGKDGMIELDPNNPQHKEWFEDDKCKGN</sequence>
<dbReference type="OrthoDB" id="3035062at2"/>
<evidence type="ECO:0000313" key="3">
    <source>
        <dbReference type="Proteomes" id="UP000183954"/>
    </source>
</evidence>
<dbReference type="AlphaFoldDB" id="A0A1M6GU68"/>
<feature type="region of interest" description="Disordered" evidence="1">
    <location>
        <begin position="45"/>
        <end position="69"/>
    </location>
</feature>
<name>A0A1M6GU68_9FIRM</name>
<gene>
    <name evidence="2" type="ORF">SAMN02746098_05225</name>
</gene>
<proteinExistence type="predicted"/>
<evidence type="ECO:0000256" key="1">
    <source>
        <dbReference type="SAM" id="MobiDB-lite"/>
    </source>
</evidence>
<feature type="region of interest" description="Disordered" evidence="1">
    <location>
        <begin position="1"/>
        <end position="32"/>
    </location>
</feature>
<protein>
    <submittedName>
        <fullName evidence="2">Uncharacterized protein</fullName>
    </submittedName>
</protein>
<dbReference type="RefSeq" id="WP_073033429.1">
    <property type="nucleotide sequence ID" value="NZ_FQXJ01000039.1"/>
</dbReference>
<organism evidence="2 3">
    <name type="scientific">Desulfosporosinus lacus DSM 15449</name>
    <dbReference type="NCBI Taxonomy" id="1121420"/>
    <lineage>
        <taxon>Bacteria</taxon>
        <taxon>Bacillati</taxon>
        <taxon>Bacillota</taxon>
        <taxon>Clostridia</taxon>
        <taxon>Eubacteriales</taxon>
        <taxon>Desulfitobacteriaceae</taxon>
        <taxon>Desulfosporosinus</taxon>
    </lineage>
</organism>
<feature type="compositionally biased region" description="Basic and acidic residues" evidence="1">
    <location>
        <begin position="22"/>
        <end position="32"/>
    </location>
</feature>
<reference evidence="3" key="1">
    <citation type="submission" date="2016-11" db="EMBL/GenBank/DDBJ databases">
        <authorList>
            <person name="Varghese N."/>
            <person name="Submissions S."/>
        </authorList>
    </citation>
    <scope>NUCLEOTIDE SEQUENCE [LARGE SCALE GENOMIC DNA]</scope>
    <source>
        <strain evidence="3">DSM 15449</strain>
    </source>
</reference>
<dbReference type="Proteomes" id="UP000183954">
    <property type="component" value="Unassembled WGS sequence"/>
</dbReference>
<dbReference type="EMBL" id="FQXJ01000039">
    <property type="protein sequence ID" value="SHJ13516.1"/>
    <property type="molecule type" value="Genomic_DNA"/>
</dbReference>